<proteinExistence type="predicted"/>
<gene>
    <name evidence="2" type="ORF">GPM918_LOCUS43430</name>
    <name evidence="3" type="ORF">SRO942_LOCUS44922</name>
</gene>
<protein>
    <submittedName>
        <fullName evidence="2">Uncharacterized protein</fullName>
    </submittedName>
</protein>
<dbReference type="AlphaFoldDB" id="A0A816BZF2"/>
<feature type="compositionally biased region" description="Polar residues" evidence="1">
    <location>
        <begin position="21"/>
        <end position="30"/>
    </location>
</feature>
<sequence>MLASSITFSGSKIINPKSSDEPSTLSSTIPRNKCSSIVHQNLTPLTFPSSQYMPIVHSQPVISTAITASSQTGVLKMYNKLPLTPKQLAECKGIPWQETTRAMNINCFPTVTNI</sequence>
<evidence type="ECO:0000313" key="4">
    <source>
        <dbReference type="Proteomes" id="UP000663829"/>
    </source>
</evidence>
<dbReference type="EMBL" id="CAJOBC010106317">
    <property type="protein sequence ID" value="CAF4502963.1"/>
    <property type="molecule type" value="Genomic_DNA"/>
</dbReference>
<dbReference type="Proteomes" id="UP000663829">
    <property type="component" value="Unassembled WGS sequence"/>
</dbReference>
<reference evidence="2" key="1">
    <citation type="submission" date="2021-02" db="EMBL/GenBank/DDBJ databases">
        <authorList>
            <person name="Nowell W R."/>
        </authorList>
    </citation>
    <scope>NUCLEOTIDE SEQUENCE</scope>
</reference>
<feature type="compositionally biased region" description="Polar residues" evidence="1">
    <location>
        <begin position="1"/>
        <end position="12"/>
    </location>
</feature>
<name>A0A816BZF2_9BILA</name>
<evidence type="ECO:0000256" key="1">
    <source>
        <dbReference type="SAM" id="MobiDB-lite"/>
    </source>
</evidence>
<dbReference type="Proteomes" id="UP000681722">
    <property type="component" value="Unassembled WGS sequence"/>
</dbReference>
<dbReference type="EMBL" id="CAJNOQ010039355">
    <property type="protein sequence ID" value="CAF1616134.1"/>
    <property type="molecule type" value="Genomic_DNA"/>
</dbReference>
<keyword evidence="4" id="KW-1185">Reference proteome</keyword>
<evidence type="ECO:0000313" key="3">
    <source>
        <dbReference type="EMBL" id="CAF4502963.1"/>
    </source>
</evidence>
<comment type="caution">
    <text evidence="2">The sequence shown here is derived from an EMBL/GenBank/DDBJ whole genome shotgun (WGS) entry which is preliminary data.</text>
</comment>
<organism evidence="2 4">
    <name type="scientific">Didymodactylos carnosus</name>
    <dbReference type="NCBI Taxonomy" id="1234261"/>
    <lineage>
        <taxon>Eukaryota</taxon>
        <taxon>Metazoa</taxon>
        <taxon>Spiralia</taxon>
        <taxon>Gnathifera</taxon>
        <taxon>Rotifera</taxon>
        <taxon>Eurotatoria</taxon>
        <taxon>Bdelloidea</taxon>
        <taxon>Philodinida</taxon>
        <taxon>Philodinidae</taxon>
        <taxon>Didymodactylos</taxon>
    </lineage>
</organism>
<feature type="region of interest" description="Disordered" evidence="1">
    <location>
        <begin position="1"/>
        <end position="30"/>
    </location>
</feature>
<evidence type="ECO:0000313" key="2">
    <source>
        <dbReference type="EMBL" id="CAF1616134.1"/>
    </source>
</evidence>
<accession>A0A816BZF2</accession>